<gene>
    <name evidence="1" type="ORF">DFA_10466</name>
</gene>
<dbReference type="GeneID" id="14867228"/>
<organism evidence="1 2">
    <name type="scientific">Cavenderia fasciculata</name>
    <name type="common">Slime mold</name>
    <name type="synonym">Dictyostelium fasciculatum</name>
    <dbReference type="NCBI Taxonomy" id="261658"/>
    <lineage>
        <taxon>Eukaryota</taxon>
        <taxon>Amoebozoa</taxon>
        <taxon>Evosea</taxon>
        <taxon>Eumycetozoa</taxon>
        <taxon>Dictyostelia</taxon>
        <taxon>Acytosteliales</taxon>
        <taxon>Cavenderiaceae</taxon>
        <taxon>Cavenderia</taxon>
    </lineage>
</organism>
<keyword evidence="2" id="KW-1185">Reference proteome</keyword>
<name>F4QAA5_CACFS</name>
<dbReference type="KEGG" id="dfa:DFA_10466"/>
<dbReference type="EMBL" id="GL883026">
    <property type="protein sequence ID" value="EGG15624.1"/>
    <property type="molecule type" value="Genomic_DNA"/>
</dbReference>
<evidence type="ECO:0000313" key="1">
    <source>
        <dbReference type="EMBL" id="EGG15624.1"/>
    </source>
</evidence>
<dbReference type="AlphaFoldDB" id="F4QAA5"/>
<proteinExistence type="predicted"/>
<dbReference type="RefSeq" id="XP_004354366.1">
    <property type="nucleotide sequence ID" value="XM_004354314.1"/>
</dbReference>
<dbReference type="Proteomes" id="UP000007797">
    <property type="component" value="Unassembled WGS sequence"/>
</dbReference>
<reference evidence="2" key="1">
    <citation type="journal article" date="2011" name="Genome Res.">
        <title>Phylogeny-wide analysis of social amoeba genomes highlights ancient origins for complex intercellular communication.</title>
        <authorList>
            <person name="Heidel A.J."/>
            <person name="Lawal H.M."/>
            <person name="Felder M."/>
            <person name="Schilde C."/>
            <person name="Helps N.R."/>
            <person name="Tunggal B."/>
            <person name="Rivero F."/>
            <person name="John U."/>
            <person name="Schleicher M."/>
            <person name="Eichinger L."/>
            <person name="Platzer M."/>
            <person name="Noegel A.A."/>
            <person name="Schaap P."/>
            <person name="Gloeckner G."/>
        </authorList>
    </citation>
    <scope>NUCLEOTIDE SEQUENCE [LARGE SCALE GENOMIC DNA]</scope>
    <source>
        <strain evidence="2">SH3</strain>
    </source>
</reference>
<sequence>MKGYDDNDDHHIKTRCVKAIHRDKLKAPPSYCYSFKGLLELIQTRPLLQCYHFISPRLLKEIIKCINPHLNHATIDQTTFSRQQPQSNSISARFAATSPMAVYRLIHDQETMNMACKKRLLSHCIDIEFTAQPLFSFQYFKVFIETASSYLPPTTKDSISIDVFLKFMAKTDSSPRQYLDLIVTKMKGTFGSFGSVRTDTFIYSSTYKVCDICPLANRLLQKQVIEICLRQNGIKSKYISSLLDTNSINLVAKEMDSLYKSGQLEMLEWLANNITFDYCPLDQVQYWFSKLPFPTIINTKDDRLEDTTYHSSIDVLLTYFYRLAFIYWLDGKKYLAIQLLHSKFGTVLVEQAKSHSYKTSMLYANTPHFQNVYHQTIARISFILDNPTKSSSSRSRSRLHQIFHSCPTLSFSLSEIE</sequence>
<evidence type="ECO:0000313" key="2">
    <source>
        <dbReference type="Proteomes" id="UP000007797"/>
    </source>
</evidence>
<protein>
    <submittedName>
        <fullName evidence="1">Uncharacterized protein</fullName>
    </submittedName>
</protein>
<accession>F4QAA5</accession>